<dbReference type="SMART" id="SM00257">
    <property type="entry name" value="LysM"/>
    <property type="match status" value="1"/>
</dbReference>
<dbReference type="SUPFAM" id="SSF54106">
    <property type="entry name" value="LysM domain"/>
    <property type="match status" value="1"/>
</dbReference>
<keyword evidence="2" id="KW-0843">Virulence</keyword>
<sequence length="207" mass="23719">MKYLFMTIFYAILLAILEVSATGYYCKKHIITRAGDKCSYIWDKNSNKEYFVRRIDFLRINPSIDCDNLKEGTSICVEIDASKSEKKNSFDEYISKKNDTCEKIAKKTNSSINALLNVNNNLKCEKIIPGTYIEYHKDGNYTPDFKNSKEVPVDPKQTTTSVKKITKTTTKKVTKTTKLSNGSNKKIVKVVKVVKTKTTKRQIKSRK</sequence>
<dbReference type="AlphaFoldDB" id="A0A1Y2CFH2"/>
<keyword evidence="6" id="KW-1185">Reference proteome</keyword>
<dbReference type="PANTHER" id="PTHR34997">
    <property type="entry name" value="AM15"/>
    <property type="match status" value="1"/>
</dbReference>
<evidence type="ECO:0000256" key="2">
    <source>
        <dbReference type="ARBA" id="ARBA00023026"/>
    </source>
</evidence>
<evidence type="ECO:0000313" key="5">
    <source>
        <dbReference type="EMBL" id="ORY45813.1"/>
    </source>
</evidence>
<accession>A0A1Y2CFH2</accession>
<dbReference type="Gene3D" id="3.10.350.10">
    <property type="entry name" value="LysM domain"/>
    <property type="match status" value="2"/>
</dbReference>
<feature type="domain" description="LysM" evidence="4">
    <location>
        <begin position="28"/>
        <end position="77"/>
    </location>
</feature>
<dbReference type="InterPro" id="IPR052210">
    <property type="entry name" value="LysM1-like"/>
</dbReference>
<reference evidence="5 6" key="1">
    <citation type="submission" date="2016-08" db="EMBL/GenBank/DDBJ databases">
        <title>A Parts List for Fungal Cellulosomes Revealed by Comparative Genomics.</title>
        <authorList>
            <consortium name="DOE Joint Genome Institute"/>
            <person name="Haitjema C.H."/>
            <person name="Gilmore S.P."/>
            <person name="Henske J.K."/>
            <person name="Solomon K.V."/>
            <person name="De Groot R."/>
            <person name="Kuo A."/>
            <person name="Mondo S.J."/>
            <person name="Salamov A.A."/>
            <person name="Labutti K."/>
            <person name="Zhao Z."/>
            <person name="Chiniquy J."/>
            <person name="Barry K."/>
            <person name="Brewer H.M."/>
            <person name="Purvine S.O."/>
            <person name="Wright A.T."/>
            <person name="Boxma B."/>
            <person name="Van Alen T."/>
            <person name="Hackstein J.H."/>
            <person name="Baker S.E."/>
            <person name="Grigoriev I.V."/>
            <person name="O'Malley M.A."/>
        </authorList>
    </citation>
    <scope>NUCLEOTIDE SEQUENCE [LARGE SCALE GENOMIC DNA]</scope>
    <source>
        <strain evidence="5 6">G1</strain>
    </source>
</reference>
<dbReference type="GO" id="GO:0008061">
    <property type="term" value="F:chitin binding"/>
    <property type="evidence" value="ECO:0007669"/>
    <property type="project" value="UniProtKB-KW"/>
</dbReference>
<evidence type="ECO:0000256" key="1">
    <source>
        <dbReference type="ARBA" id="ARBA00022669"/>
    </source>
</evidence>
<dbReference type="PROSITE" id="PS51782">
    <property type="entry name" value="LYSM"/>
    <property type="match status" value="2"/>
</dbReference>
<protein>
    <recommendedName>
        <fullName evidence="4">LysM domain-containing protein</fullName>
    </recommendedName>
</protein>
<dbReference type="PANTHER" id="PTHR34997:SF1">
    <property type="entry name" value="PEPTIDOGLYCAN-BINDING LYSIN DOMAIN"/>
    <property type="match status" value="1"/>
</dbReference>
<dbReference type="InterPro" id="IPR036779">
    <property type="entry name" value="LysM_dom_sf"/>
</dbReference>
<comment type="caution">
    <text evidence="5">The sequence shown here is derived from an EMBL/GenBank/DDBJ whole genome shotgun (WGS) entry which is preliminary data.</text>
</comment>
<proteinExistence type="predicted"/>
<organism evidence="5 6">
    <name type="scientific">Neocallimastix californiae</name>
    <dbReference type="NCBI Taxonomy" id="1754190"/>
    <lineage>
        <taxon>Eukaryota</taxon>
        <taxon>Fungi</taxon>
        <taxon>Fungi incertae sedis</taxon>
        <taxon>Chytridiomycota</taxon>
        <taxon>Chytridiomycota incertae sedis</taxon>
        <taxon>Neocallimastigomycetes</taxon>
        <taxon>Neocallimastigales</taxon>
        <taxon>Neocallimastigaceae</taxon>
        <taxon>Neocallimastix</taxon>
    </lineage>
</organism>
<dbReference type="EMBL" id="MCOG01000110">
    <property type="protein sequence ID" value="ORY45813.1"/>
    <property type="molecule type" value="Genomic_DNA"/>
</dbReference>
<feature type="signal peptide" evidence="3">
    <location>
        <begin position="1"/>
        <end position="21"/>
    </location>
</feature>
<keyword evidence="3" id="KW-0732">Signal</keyword>
<evidence type="ECO:0000313" key="6">
    <source>
        <dbReference type="Proteomes" id="UP000193920"/>
    </source>
</evidence>
<evidence type="ECO:0000256" key="3">
    <source>
        <dbReference type="SAM" id="SignalP"/>
    </source>
</evidence>
<dbReference type="OrthoDB" id="2107166at2759"/>
<name>A0A1Y2CFH2_9FUNG</name>
<gene>
    <name evidence="5" type="ORF">LY90DRAFT_703516</name>
</gene>
<dbReference type="Proteomes" id="UP000193920">
    <property type="component" value="Unassembled WGS sequence"/>
</dbReference>
<feature type="chain" id="PRO_5012192289" description="LysM domain-containing protein" evidence="3">
    <location>
        <begin position="22"/>
        <end position="207"/>
    </location>
</feature>
<keyword evidence="1" id="KW-0147">Chitin-binding</keyword>
<evidence type="ECO:0000259" key="4">
    <source>
        <dbReference type="PROSITE" id="PS51782"/>
    </source>
</evidence>
<feature type="domain" description="LysM" evidence="4">
    <location>
        <begin position="91"/>
        <end position="135"/>
    </location>
</feature>
<dbReference type="Pfam" id="PF01476">
    <property type="entry name" value="LysM"/>
    <property type="match status" value="2"/>
</dbReference>
<dbReference type="InterPro" id="IPR018392">
    <property type="entry name" value="LysM"/>
</dbReference>
<dbReference type="STRING" id="1754190.A0A1Y2CFH2"/>